<dbReference type="Gene3D" id="3.40.50.2300">
    <property type="match status" value="1"/>
</dbReference>
<dbReference type="SMART" id="SM00950">
    <property type="entry name" value="Piwi"/>
    <property type="match status" value="1"/>
</dbReference>
<comment type="similarity">
    <text evidence="1">Belongs to the argonaute family. Long pAgo subfamily.</text>
</comment>
<protein>
    <recommendedName>
        <fullName evidence="2">Protein argonaute</fullName>
    </recommendedName>
</protein>
<evidence type="ECO:0000256" key="1">
    <source>
        <dbReference type="ARBA" id="ARBA00035012"/>
    </source>
</evidence>
<dbReference type="Pfam" id="PF02171">
    <property type="entry name" value="Piwi"/>
    <property type="match status" value="1"/>
</dbReference>
<dbReference type="AlphaFoldDB" id="A0AA87NR45"/>
<dbReference type="EMBL" id="ATFE01000008">
    <property type="protein sequence ID" value="EPF29009.1"/>
    <property type="molecule type" value="Genomic_DNA"/>
</dbReference>
<dbReference type="RefSeq" id="WP_016523204.1">
    <property type="nucleotide sequence ID" value="NZ_KE332517.1"/>
</dbReference>
<evidence type="ECO:0000313" key="5">
    <source>
        <dbReference type="Proteomes" id="UP000014634"/>
    </source>
</evidence>
<dbReference type="Proteomes" id="UP000014634">
    <property type="component" value="Unassembled WGS sequence"/>
</dbReference>
<organism evidence="4 5">
    <name type="scientific">Treponema medium ATCC 700293</name>
    <dbReference type="NCBI Taxonomy" id="1125700"/>
    <lineage>
        <taxon>Bacteria</taxon>
        <taxon>Pseudomonadati</taxon>
        <taxon>Spirochaetota</taxon>
        <taxon>Spirochaetia</taxon>
        <taxon>Spirochaetales</taxon>
        <taxon>Treponemataceae</taxon>
        <taxon>Treponema</taxon>
    </lineage>
</organism>
<proteinExistence type="inferred from homology"/>
<name>A0AA87NR45_TREMD</name>
<accession>A0AA87NR45</accession>
<evidence type="ECO:0000313" key="4">
    <source>
        <dbReference type="EMBL" id="EPF29009.1"/>
    </source>
</evidence>
<sequence>MEKQLQINILPIENNSFSFSMFCKKYNQFEKNELLYFTRINGELYGISFCEYQNYIKKEFTSFDNIDLTKWYLFNLLHENCKTQEMNFQIFRKFTYRIDVVVNSDYYGDEVISITPTYLNSNKNFGFILNYRFKKRDEMPFSIEIQKRSLSLDKNGHENKDYYIDKNIKITNFINKYYEKIFYFQGVLVKKSFETVIATTLMTKRYEFGNRQQDNSQFQGIKKFGPFSKVNADSLKSKICFIYKNNEKNFSYKLYNALEGKTYSTFLGMEKMFQFPLNKNTVLGRGVDEYTEDAINIIISELKMNFPDSFIVPILIVPWNKENATSEQQKLYYKLKYLFLVNKMPSQFISAAKVMNDNILKWSVSSLAIQIFSKLGGSPWIVIPKTNNCLIIGIGQTYKRNENSKINRFFSYSILTDTTGLFKGIRILANTNNPDDYAYNLSKSIKEIVEEYNNDYSSFVIHTSFRMKNKDIKIIKKTLDNIKITNNSTLAILRFDDHHDYICFDQDYNSLIPLESTKICLSFYRFLIWFEGQQYGQFAVHHRIGAPIKIDIDYPDDLDSEKINDYLQDSINLSGANWRGFNAKSIPISLLYAELISKFVSAFDEYNLEPINIENFTPWFL</sequence>
<dbReference type="SUPFAM" id="SSF53098">
    <property type="entry name" value="Ribonuclease H-like"/>
    <property type="match status" value="1"/>
</dbReference>
<comment type="caution">
    <text evidence="4">The sequence shown here is derived from an EMBL/GenBank/DDBJ whole genome shotgun (WGS) entry which is preliminary data.</text>
</comment>
<dbReference type="InterPro" id="IPR003165">
    <property type="entry name" value="Piwi"/>
</dbReference>
<evidence type="ECO:0000256" key="2">
    <source>
        <dbReference type="ARBA" id="ARBA00035032"/>
    </source>
</evidence>
<dbReference type="GO" id="GO:0003676">
    <property type="term" value="F:nucleic acid binding"/>
    <property type="evidence" value="ECO:0007669"/>
    <property type="project" value="InterPro"/>
</dbReference>
<dbReference type="PROSITE" id="PS50822">
    <property type="entry name" value="PIWI"/>
    <property type="match status" value="1"/>
</dbReference>
<dbReference type="InterPro" id="IPR036397">
    <property type="entry name" value="RNaseH_sf"/>
</dbReference>
<dbReference type="Gene3D" id="3.30.420.10">
    <property type="entry name" value="Ribonuclease H-like superfamily/Ribonuclease H"/>
    <property type="match status" value="1"/>
</dbReference>
<feature type="domain" description="Piwi" evidence="3">
    <location>
        <begin position="314"/>
        <end position="605"/>
    </location>
</feature>
<evidence type="ECO:0000259" key="3">
    <source>
        <dbReference type="PROSITE" id="PS50822"/>
    </source>
</evidence>
<gene>
    <name evidence="4" type="ORF">HMPREF9195_01252</name>
</gene>
<dbReference type="InterPro" id="IPR012337">
    <property type="entry name" value="RNaseH-like_sf"/>
</dbReference>
<reference evidence="4 5" key="1">
    <citation type="submission" date="2013-04" db="EMBL/GenBank/DDBJ databases">
        <title>The Genome Sequence of Treponema medium ATCC 700293.</title>
        <authorList>
            <consortium name="The Broad Institute Genomics Platform"/>
            <person name="Earl A."/>
            <person name="Ward D."/>
            <person name="Feldgarden M."/>
            <person name="Gevers D."/>
            <person name="Leonetti C."/>
            <person name="Blanton J.M."/>
            <person name="Dewhirst F.E."/>
            <person name="Izard J."/>
            <person name="Walker B."/>
            <person name="Young S."/>
            <person name="Zeng Q."/>
            <person name="Gargeya S."/>
            <person name="Fitzgerald M."/>
            <person name="Haas B."/>
            <person name="Abouelleil A."/>
            <person name="Allen A.W."/>
            <person name="Alvarado L."/>
            <person name="Arachchi H.M."/>
            <person name="Berlin A.M."/>
            <person name="Chapman S.B."/>
            <person name="Gainer-Dewar J."/>
            <person name="Goldberg J."/>
            <person name="Griggs A."/>
            <person name="Gujja S."/>
            <person name="Hansen M."/>
            <person name="Howarth C."/>
            <person name="Imamovic A."/>
            <person name="Ireland A."/>
            <person name="Larimer J."/>
            <person name="McCowan C."/>
            <person name="Murphy C."/>
            <person name="Pearson M."/>
            <person name="Poon T.W."/>
            <person name="Priest M."/>
            <person name="Roberts A."/>
            <person name="Saif S."/>
            <person name="Shea T."/>
            <person name="Sisk P."/>
            <person name="Sykes S."/>
            <person name="Wortman J."/>
            <person name="Nusbaum C."/>
            <person name="Birren B."/>
        </authorList>
    </citation>
    <scope>NUCLEOTIDE SEQUENCE [LARGE SCALE GENOMIC DNA]</scope>
    <source>
        <strain evidence="4 5">ATCC 700293</strain>
    </source>
</reference>